<feature type="transmembrane region" description="Helical" evidence="1">
    <location>
        <begin position="93"/>
        <end position="110"/>
    </location>
</feature>
<comment type="caution">
    <text evidence="2">The sequence shown here is derived from an EMBL/GenBank/DDBJ whole genome shotgun (WGS) entry which is preliminary data.</text>
</comment>
<feature type="transmembrane region" description="Helical" evidence="1">
    <location>
        <begin position="63"/>
        <end position="87"/>
    </location>
</feature>
<keyword evidence="1" id="KW-0472">Membrane</keyword>
<reference evidence="2" key="1">
    <citation type="submission" date="2023-06" db="EMBL/GenBank/DDBJ databases">
        <title>Genome-scale phylogeny and comparative genomics of the fungal order Sordariales.</title>
        <authorList>
            <consortium name="Lawrence Berkeley National Laboratory"/>
            <person name="Hensen N."/>
            <person name="Bonometti L."/>
            <person name="Westerberg I."/>
            <person name="Brannstrom I.O."/>
            <person name="Guillou S."/>
            <person name="Cros-Aarteil S."/>
            <person name="Calhoun S."/>
            <person name="Haridas S."/>
            <person name="Kuo A."/>
            <person name="Mondo S."/>
            <person name="Pangilinan J."/>
            <person name="Riley R."/>
            <person name="Labutti K."/>
            <person name="Andreopoulos B."/>
            <person name="Lipzen A."/>
            <person name="Chen C."/>
            <person name="Yanf M."/>
            <person name="Daum C."/>
            <person name="Ng V."/>
            <person name="Clum A."/>
            <person name="Steindorff A."/>
            <person name="Ohm R."/>
            <person name="Martin F."/>
            <person name="Silar P."/>
            <person name="Natvig D."/>
            <person name="Lalanne C."/>
            <person name="Gautier V."/>
            <person name="Ament-Velasquez S.L."/>
            <person name="Kruys A."/>
            <person name="Hutchinson M.I."/>
            <person name="Powell A.J."/>
            <person name="Barry K."/>
            <person name="Miller A.N."/>
            <person name="Grigoriev I.V."/>
            <person name="Debuchy R."/>
            <person name="Gladieux P."/>
            <person name="Thoren M.H."/>
            <person name="Johannesson H."/>
        </authorList>
    </citation>
    <scope>NUCLEOTIDE SEQUENCE</scope>
    <source>
        <strain evidence="2">SMH4607-1</strain>
    </source>
</reference>
<protein>
    <submittedName>
        <fullName evidence="2">Uncharacterized protein</fullName>
    </submittedName>
</protein>
<keyword evidence="1" id="KW-1133">Transmembrane helix</keyword>
<gene>
    <name evidence="2" type="ORF">B0H67DRAFT_592968</name>
</gene>
<evidence type="ECO:0000256" key="1">
    <source>
        <dbReference type="SAM" id="Phobius"/>
    </source>
</evidence>
<name>A0AA40DM92_9PEZI</name>
<dbReference type="AlphaFoldDB" id="A0AA40DM92"/>
<evidence type="ECO:0000313" key="3">
    <source>
        <dbReference type="Proteomes" id="UP001172102"/>
    </source>
</evidence>
<proteinExistence type="predicted"/>
<organism evidence="2 3">
    <name type="scientific">Lasiosphaeris hirsuta</name>
    <dbReference type="NCBI Taxonomy" id="260670"/>
    <lineage>
        <taxon>Eukaryota</taxon>
        <taxon>Fungi</taxon>
        <taxon>Dikarya</taxon>
        <taxon>Ascomycota</taxon>
        <taxon>Pezizomycotina</taxon>
        <taxon>Sordariomycetes</taxon>
        <taxon>Sordariomycetidae</taxon>
        <taxon>Sordariales</taxon>
        <taxon>Lasiosphaeriaceae</taxon>
        <taxon>Lasiosphaeris</taxon>
    </lineage>
</organism>
<evidence type="ECO:0000313" key="2">
    <source>
        <dbReference type="EMBL" id="KAK0705018.1"/>
    </source>
</evidence>
<keyword evidence="1" id="KW-0812">Transmembrane</keyword>
<sequence length="184" mass="20237">MKRGALSSHDEPRPSKPWWGWNRTVSARSGRRGSSCRRWWGRRGRGLRRRRGRGRCRSTRRSGCAGLLSCLGCIPLLIHLHICLISTIRCIRIGSAVILCVLGSIVRRCCRSGSRRRWRCNSSRSCGRVDIAVIVILVMTVVVVPVVGAALLARALAIPTSSATTAVAAWRAALEVLKLLSDIS</sequence>
<dbReference type="EMBL" id="JAUKUA010000007">
    <property type="protein sequence ID" value="KAK0705018.1"/>
    <property type="molecule type" value="Genomic_DNA"/>
</dbReference>
<dbReference type="Proteomes" id="UP001172102">
    <property type="component" value="Unassembled WGS sequence"/>
</dbReference>
<keyword evidence="3" id="KW-1185">Reference proteome</keyword>
<accession>A0AA40DM92</accession>
<feature type="transmembrane region" description="Helical" evidence="1">
    <location>
        <begin position="131"/>
        <end position="153"/>
    </location>
</feature>